<organism evidence="3 4">
    <name type="scientific">Arachidicoccus ginsenosidivorans</name>
    <dbReference type="NCBI Taxonomy" id="496057"/>
    <lineage>
        <taxon>Bacteria</taxon>
        <taxon>Pseudomonadati</taxon>
        <taxon>Bacteroidota</taxon>
        <taxon>Chitinophagia</taxon>
        <taxon>Chitinophagales</taxon>
        <taxon>Chitinophagaceae</taxon>
        <taxon>Arachidicoccus</taxon>
    </lineage>
</organism>
<accession>A0A5B8VGY9</accession>
<evidence type="ECO:0000313" key="4">
    <source>
        <dbReference type="Proteomes" id="UP000321291"/>
    </source>
</evidence>
<dbReference type="KEGG" id="agi:FSB73_02520"/>
<dbReference type="CDD" id="cd00293">
    <property type="entry name" value="USP-like"/>
    <property type="match status" value="1"/>
</dbReference>
<evidence type="ECO:0000256" key="1">
    <source>
        <dbReference type="ARBA" id="ARBA00008791"/>
    </source>
</evidence>
<dbReference type="Gene3D" id="3.40.50.620">
    <property type="entry name" value="HUPs"/>
    <property type="match status" value="1"/>
</dbReference>
<dbReference type="RefSeq" id="WP_146779991.1">
    <property type="nucleotide sequence ID" value="NZ_CP042434.1"/>
</dbReference>
<dbReference type="InterPro" id="IPR014729">
    <property type="entry name" value="Rossmann-like_a/b/a_fold"/>
</dbReference>
<dbReference type="InterPro" id="IPR006016">
    <property type="entry name" value="UspA"/>
</dbReference>
<sequence>MGQEINRILIAIDDSRFSKKAAKTGFSLAYKTQSLVALVYVVDSTKEQVNADLGITAKESETNLLNAARRTIEEYIKLYDGKQQVACFTPIGIPEEEILIISEEWRANLIVMGTHGRSAIGRILSGSKAEYVVRHATVPVLLTPPRML</sequence>
<feature type="domain" description="UspA" evidence="2">
    <location>
        <begin position="6"/>
        <end position="143"/>
    </location>
</feature>
<dbReference type="PRINTS" id="PR01438">
    <property type="entry name" value="UNVRSLSTRESS"/>
</dbReference>
<dbReference type="EMBL" id="CP042434">
    <property type="protein sequence ID" value="QEC70730.1"/>
    <property type="molecule type" value="Genomic_DNA"/>
</dbReference>
<dbReference type="AlphaFoldDB" id="A0A5B8VGY9"/>
<keyword evidence="4" id="KW-1185">Reference proteome</keyword>
<dbReference type="SUPFAM" id="SSF52402">
    <property type="entry name" value="Adenine nucleotide alpha hydrolases-like"/>
    <property type="match status" value="1"/>
</dbReference>
<reference evidence="3 4" key="1">
    <citation type="journal article" date="2017" name="Int. J. Syst. Evol. Microbiol.">
        <title>Arachidicoccus ginsenosidivorans sp. nov., with ginsenoside-converting activity isolated from ginseng cultivating soil.</title>
        <authorList>
            <person name="Siddiqi M.Z."/>
            <person name="Aslam Z."/>
            <person name="Im W.T."/>
        </authorList>
    </citation>
    <scope>NUCLEOTIDE SEQUENCE [LARGE SCALE GENOMIC DNA]</scope>
    <source>
        <strain evidence="3 4">Gsoil 809</strain>
    </source>
</reference>
<evidence type="ECO:0000313" key="3">
    <source>
        <dbReference type="EMBL" id="QEC70730.1"/>
    </source>
</evidence>
<protein>
    <submittedName>
        <fullName evidence="3">Universal stress protein</fullName>
    </submittedName>
</protein>
<dbReference type="Pfam" id="PF00582">
    <property type="entry name" value="Usp"/>
    <property type="match status" value="1"/>
</dbReference>
<dbReference type="PANTHER" id="PTHR46268">
    <property type="entry name" value="STRESS RESPONSE PROTEIN NHAX"/>
    <property type="match status" value="1"/>
</dbReference>
<dbReference type="OrthoDB" id="9788959at2"/>
<dbReference type="Proteomes" id="UP000321291">
    <property type="component" value="Chromosome"/>
</dbReference>
<comment type="similarity">
    <text evidence="1">Belongs to the universal stress protein A family.</text>
</comment>
<name>A0A5B8VGY9_9BACT</name>
<dbReference type="InterPro" id="IPR006015">
    <property type="entry name" value="Universal_stress_UspA"/>
</dbReference>
<proteinExistence type="inferred from homology"/>
<dbReference type="PANTHER" id="PTHR46268:SF6">
    <property type="entry name" value="UNIVERSAL STRESS PROTEIN UP12"/>
    <property type="match status" value="1"/>
</dbReference>
<evidence type="ECO:0000259" key="2">
    <source>
        <dbReference type="Pfam" id="PF00582"/>
    </source>
</evidence>
<gene>
    <name evidence="3" type="ORF">FSB73_02520</name>
</gene>